<gene>
    <name evidence="1" type="ORF">E2C06_26670</name>
</gene>
<dbReference type="InterPro" id="IPR009923">
    <property type="entry name" value="Dodecin"/>
</dbReference>
<comment type="caution">
    <text evidence="1">The sequence shown here is derived from an EMBL/GenBank/DDBJ whole genome shotgun (WGS) entry which is preliminary data.</text>
</comment>
<dbReference type="Gene3D" id="3.30.1660.10">
    <property type="entry name" value="Flavin-binding protein dodecin"/>
    <property type="match status" value="1"/>
</dbReference>
<dbReference type="Pfam" id="PF07311">
    <property type="entry name" value="Dodecin"/>
    <property type="match status" value="1"/>
</dbReference>
<reference evidence="1 2" key="1">
    <citation type="journal article" date="2016" name="J. Microbiol.">
        <title>Dankookia rubra gen. nov., sp. nov., an alphaproteobacterium isolated from sediment of a shallow stream.</title>
        <authorList>
            <person name="Kim W.H."/>
            <person name="Kim D.H."/>
            <person name="Kang K."/>
            <person name="Ahn T.Y."/>
        </authorList>
    </citation>
    <scope>NUCLEOTIDE SEQUENCE [LARGE SCALE GENOMIC DNA]</scope>
    <source>
        <strain evidence="1 2">JCM30602</strain>
    </source>
</reference>
<dbReference type="AlphaFoldDB" id="A0A4R5QB30"/>
<keyword evidence="2" id="KW-1185">Reference proteome</keyword>
<name>A0A4R5QB30_9PROT</name>
<dbReference type="OrthoDB" id="9805889at2"/>
<dbReference type="RefSeq" id="WP_133291628.1">
    <property type="nucleotide sequence ID" value="NZ_SMSJ01000061.1"/>
</dbReference>
<dbReference type="InterPro" id="IPR050049">
    <property type="entry name" value="Dodecin_bact"/>
</dbReference>
<dbReference type="PANTHER" id="PTHR39324">
    <property type="entry name" value="CALCIUM DODECIN"/>
    <property type="match status" value="1"/>
</dbReference>
<organism evidence="1 2">
    <name type="scientific">Dankookia rubra</name>
    <dbReference type="NCBI Taxonomy" id="1442381"/>
    <lineage>
        <taxon>Bacteria</taxon>
        <taxon>Pseudomonadati</taxon>
        <taxon>Pseudomonadota</taxon>
        <taxon>Alphaproteobacteria</taxon>
        <taxon>Acetobacterales</taxon>
        <taxon>Roseomonadaceae</taxon>
        <taxon>Dankookia</taxon>
    </lineage>
</organism>
<dbReference type="InterPro" id="IPR025543">
    <property type="entry name" value="Dodecin-like"/>
</dbReference>
<evidence type="ECO:0000313" key="2">
    <source>
        <dbReference type="Proteomes" id="UP000295096"/>
    </source>
</evidence>
<accession>A0A4R5QB30</accession>
<dbReference type="InterPro" id="IPR036694">
    <property type="entry name" value="Dodecin-like_sf"/>
</dbReference>
<dbReference type="PANTHER" id="PTHR39324:SF1">
    <property type="entry name" value="CALCIUM DODECIN"/>
    <property type="match status" value="1"/>
</dbReference>
<evidence type="ECO:0000313" key="1">
    <source>
        <dbReference type="EMBL" id="TDH59571.1"/>
    </source>
</evidence>
<proteinExistence type="predicted"/>
<dbReference type="EMBL" id="SMSJ01000061">
    <property type="protein sequence ID" value="TDH59571.1"/>
    <property type="molecule type" value="Genomic_DNA"/>
</dbReference>
<protein>
    <submittedName>
        <fullName evidence="1">Dodecin domain-containing protein</fullName>
    </submittedName>
</protein>
<dbReference type="NCBIfam" id="NF043052">
    <property type="entry name" value="DodecBact"/>
    <property type="match status" value="1"/>
</dbReference>
<dbReference type="Proteomes" id="UP000295096">
    <property type="component" value="Unassembled WGS sequence"/>
</dbReference>
<dbReference type="SUPFAM" id="SSF89807">
    <property type="entry name" value="Dodecin-like"/>
    <property type="match status" value="1"/>
</dbReference>
<sequence>MQDDHVYRKTDLVGSSKESVTKAIETAIARAAKTLRHIEWFEVGEIRGRVQDGKVTQYQVSLKVGFRVEG</sequence>